<comment type="caution">
    <text evidence="1">The sequence shown here is derived from an EMBL/GenBank/DDBJ whole genome shotgun (WGS) entry which is preliminary data.</text>
</comment>
<keyword evidence="2" id="KW-1185">Reference proteome</keyword>
<evidence type="ECO:0000313" key="1">
    <source>
        <dbReference type="EMBL" id="CAK7335793.1"/>
    </source>
</evidence>
<dbReference type="AlphaFoldDB" id="A0AAV1RIE9"/>
<dbReference type="EMBL" id="CAWUPB010000994">
    <property type="protein sequence ID" value="CAK7335793.1"/>
    <property type="molecule type" value="Genomic_DNA"/>
</dbReference>
<evidence type="ECO:0000313" key="2">
    <source>
        <dbReference type="Proteomes" id="UP001314170"/>
    </source>
</evidence>
<organism evidence="1 2">
    <name type="scientific">Dovyalis caffra</name>
    <dbReference type="NCBI Taxonomy" id="77055"/>
    <lineage>
        <taxon>Eukaryota</taxon>
        <taxon>Viridiplantae</taxon>
        <taxon>Streptophyta</taxon>
        <taxon>Embryophyta</taxon>
        <taxon>Tracheophyta</taxon>
        <taxon>Spermatophyta</taxon>
        <taxon>Magnoliopsida</taxon>
        <taxon>eudicotyledons</taxon>
        <taxon>Gunneridae</taxon>
        <taxon>Pentapetalae</taxon>
        <taxon>rosids</taxon>
        <taxon>fabids</taxon>
        <taxon>Malpighiales</taxon>
        <taxon>Salicaceae</taxon>
        <taxon>Flacourtieae</taxon>
        <taxon>Dovyalis</taxon>
    </lineage>
</organism>
<gene>
    <name evidence="1" type="ORF">DCAF_LOCUS10796</name>
</gene>
<protein>
    <submittedName>
        <fullName evidence="1">Uncharacterized protein</fullName>
    </submittedName>
</protein>
<sequence>MTSSQNGSLSRLGISRSDGCDWIPYLVGQDFETEMEKFGMRKCEGPPNTSNATTAHFFCGVDIMGRVSLANEVYGDLDFTFGGPSSSKIPHI</sequence>
<accession>A0AAV1RIE9</accession>
<dbReference type="Proteomes" id="UP001314170">
    <property type="component" value="Unassembled WGS sequence"/>
</dbReference>
<reference evidence="1 2" key="1">
    <citation type="submission" date="2024-01" db="EMBL/GenBank/DDBJ databases">
        <authorList>
            <person name="Waweru B."/>
        </authorList>
    </citation>
    <scope>NUCLEOTIDE SEQUENCE [LARGE SCALE GENOMIC DNA]</scope>
</reference>
<name>A0AAV1RIE9_9ROSI</name>
<proteinExistence type="predicted"/>